<proteinExistence type="predicted"/>
<name>A0A212CJS6_CEREH</name>
<protein>
    <submittedName>
        <fullName evidence="1">Uncharacterized protein</fullName>
    </submittedName>
</protein>
<dbReference type="AlphaFoldDB" id="A0A212CJS6"/>
<sequence>MLFFHFLSQLNYECSYCSQDLGCLLLQPNLQKFCWDILAFLGAIWLIRSKERQTSKNLWKASNMRLSPGPWN</sequence>
<organism evidence="1 2">
    <name type="scientific">Cervus elaphus hippelaphus</name>
    <name type="common">European red deer</name>
    <dbReference type="NCBI Taxonomy" id="46360"/>
    <lineage>
        <taxon>Eukaryota</taxon>
        <taxon>Metazoa</taxon>
        <taxon>Chordata</taxon>
        <taxon>Craniata</taxon>
        <taxon>Vertebrata</taxon>
        <taxon>Euteleostomi</taxon>
        <taxon>Mammalia</taxon>
        <taxon>Eutheria</taxon>
        <taxon>Laurasiatheria</taxon>
        <taxon>Artiodactyla</taxon>
        <taxon>Ruminantia</taxon>
        <taxon>Pecora</taxon>
        <taxon>Cervidae</taxon>
        <taxon>Cervinae</taxon>
        <taxon>Cervus</taxon>
    </lineage>
</organism>
<evidence type="ECO:0000313" key="2">
    <source>
        <dbReference type="Proteomes" id="UP000242450"/>
    </source>
</evidence>
<feature type="non-terminal residue" evidence="1">
    <location>
        <position position="72"/>
    </location>
</feature>
<gene>
    <name evidence="1" type="ORF">Celaphus_00012276</name>
</gene>
<dbReference type="EMBL" id="MKHE01000018">
    <property type="protein sequence ID" value="OWK06279.1"/>
    <property type="molecule type" value="Genomic_DNA"/>
</dbReference>
<evidence type="ECO:0000313" key="1">
    <source>
        <dbReference type="EMBL" id="OWK06279.1"/>
    </source>
</evidence>
<dbReference type="Proteomes" id="UP000242450">
    <property type="component" value="Chromosome 18"/>
</dbReference>
<reference evidence="1 2" key="1">
    <citation type="journal article" date="2018" name="Mol. Genet. Genomics">
        <title>The red deer Cervus elaphus genome CerEla1.0: sequencing, annotating, genes, and chromosomes.</title>
        <authorList>
            <person name="Bana N.A."/>
            <person name="Nyiri A."/>
            <person name="Nagy J."/>
            <person name="Frank K."/>
            <person name="Nagy T."/>
            <person name="Steger V."/>
            <person name="Schiller M."/>
            <person name="Lakatos P."/>
            <person name="Sugar L."/>
            <person name="Horn P."/>
            <person name="Barta E."/>
            <person name="Orosz L."/>
        </authorList>
    </citation>
    <scope>NUCLEOTIDE SEQUENCE [LARGE SCALE GENOMIC DNA]</scope>
    <source>
        <strain evidence="1">Hungarian</strain>
    </source>
</reference>
<keyword evidence="2" id="KW-1185">Reference proteome</keyword>
<comment type="caution">
    <text evidence="1">The sequence shown here is derived from an EMBL/GenBank/DDBJ whole genome shotgun (WGS) entry which is preliminary data.</text>
</comment>
<accession>A0A212CJS6</accession>